<dbReference type="EMBL" id="JAROKN010000005">
    <property type="protein sequence ID" value="MDF9276985.1"/>
    <property type="molecule type" value="Genomic_DNA"/>
</dbReference>
<dbReference type="Gene3D" id="1.20.140.10">
    <property type="entry name" value="Butyryl-CoA Dehydrogenase, subunit A, domain 3"/>
    <property type="match status" value="1"/>
</dbReference>
<dbReference type="RefSeq" id="WP_277357592.1">
    <property type="nucleotide sequence ID" value="NZ_JAROKN010000005.1"/>
</dbReference>
<evidence type="ECO:0008006" key="3">
    <source>
        <dbReference type="Google" id="ProtNLM"/>
    </source>
</evidence>
<comment type="caution">
    <text evidence="1">The sequence shown here is derived from an EMBL/GenBank/DDBJ whole genome shotgun (WGS) entry which is preliminary data.</text>
</comment>
<accession>A0ABT6CSC2</accession>
<organism evidence="1 2">
    <name type="scientific">Arthrobacter vasquezii</name>
    <dbReference type="NCBI Taxonomy" id="2977629"/>
    <lineage>
        <taxon>Bacteria</taxon>
        <taxon>Bacillati</taxon>
        <taxon>Actinomycetota</taxon>
        <taxon>Actinomycetes</taxon>
        <taxon>Micrococcales</taxon>
        <taxon>Micrococcaceae</taxon>
        <taxon>Arthrobacter</taxon>
    </lineage>
</organism>
<evidence type="ECO:0000313" key="1">
    <source>
        <dbReference type="EMBL" id="MDF9276985.1"/>
    </source>
</evidence>
<keyword evidence="2" id="KW-1185">Reference proteome</keyword>
<feature type="non-terminal residue" evidence="1">
    <location>
        <position position="26"/>
    </location>
</feature>
<reference evidence="1 2" key="1">
    <citation type="journal article" date="2023" name="Int. J. Syst. Evol. Microbiol.">
        <title>Arthrobacter vasquezii sp. nov., isolated from a soil sample from Union Glacier, Antarctica.</title>
        <authorList>
            <person name="Valenzuela-Ibaceta F."/>
            <person name="Carrasco V."/>
            <person name="Lagos-Moraga S."/>
            <person name="Dietz-Vargas C."/>
            <person name="Navarro C.A."/>
            <person name="Perez-Donoso J.M."/>
        </authorList>
    </citation>
    <scope>NUCLEOTIDE SEQUENCE [LARGE SCALE GENOMIC DNA]</scope>
    <source>
        <strain evidence="1 2">EH-1B-1</strain>
    </source>
</reference>
<evidence type="ECO:0000313" key="2">
    <source>
        <dbReference type="Proteomes" id="UP001220456"/>
    </source>
</evidence>
<proteinExistence type="predicted"/>
<protein>
    <recommendedName>
        <fullName evidence="3">Acyl-CoA dehydrogenase</fullName>
    </recommendedName>
</protein>
<sequence length="26" mass="2903">MGAARDSYEAALNYSKERLQFGKPLS</sequence>
<dbReference type="InterPro" id="IPR036250">
    <property type="entry name" value="AcylCo_DH-like_C"/>
</dbReference>
<gene>
    <name evidence="1" type="ORF">P4U43_04170</name>
</gene>
<dbReference type="Proteomes" id="UP001220456">
    <property type="component" value="Unassembled WGS sequence"/>
</dbReference>
<dbReference type="SUPFAM" id="SSF47203">
    <property type="entry name" value="Acyl-CoA dehydrogenase C-terminal domain-like"/>
    <property type="match status" value="1"/>
</dbReference>
<name>A0ABT6CSC2_9MICC</name>